<gene>
    <name evidence="2" type="ORF">C8N44_101312</name>
</gene>
<protein>
    <recommendedName>
        <fullName evidence="4">PH domain-containing protein</fullName>
    </recommendedName>
</protein>
<organism evidence="2 3">
    <name type="scientific">Allosediminivita pacifica</name>
    <dbReference type="NCBI Taxonomy" id="1267769"/>
    <lineage>
        <taxon>Bacteria</taxon>
        <taxon>Pseudomonadati</taxon>
        <taxon>Pseudomonadota</taxon>
        <taxon>Alphaproteobacteria</taxon>
        <taxon>Rhodobacterales</taxon>
        <taxon>Paracoccaceae</taxon>
        <taxon>Allosediminivita</taxon>
    </lineage>
</organism>
<keyword evidence="1" id="KW-0812">Transmembrane</keyword>
<dbReference type="OrthoDB" id="7862519at2"/>
<evidence type="ECO:0008006" key="4">
    <source>
        <dbReference type="Google" id="ProtNLM"/>
    </source>
</evidence>
<feature type="transmembrane region" description="Helical" evidence="1">
    <location>
        <begin position="42"/>
        <end position="64"/>
    </location>
</feature>
<proteinExistence type="predicted"/>
<keyword evidence="1" id="KW-0472">Membrane</keyword>
<sequence>MADDDILATAGASQPRRIFAVTVLTALGLLVIWLALAVPQGGFGWVVMLAAVGLSALFMAHRLWRATAHSLVLRESGLYDSDGTRLAAFEEIRKVDRGTFAMKPSNGFIVLLHGSAGRGWRPGLWWRFGKRVAVGGVTAGSETKPMADIMTLRLSQRDGE</sequence>
<name>A0A2T6BAA6_9RHOB</name>
<comment type="caution">
    <text evidence="2">The sequence shown here is derived from an EMBL/GenBank/DDBJ whole genome shotgun (WGS) entry which is preliminary data.</text>
</comment>
<keyword evidence="1" id="KW-1133">Transmembrane helix</keyword>
<evidence type="ECO:0000313" key="2">
    <source>
        <dbReference type="EMBL" id="PTX53021.1"/>
    </source>
</evidence>
<keyword evidence="3" id="KW-1185">Reference proteome</keyword>
<reference evidence="2 3" key="1">
    <citation type="submission" date="2018-04" db="EMBL/GenBank/DDBJ databases">
        <title>Genomic Encyclopedia of Archaeal and Bacterial Type Strains, Phase II (KMG-II): from individual species to whole genera.</title>
        <authorList>
            <person name="Goeker M."/>
        </authorList>
    </citation>
    <scope>NUCLEOTIDE SEQUENCE [LARGE SCALE GENOMIC DNA]</scope>
    <source>
        <strain evidence="2 3">DSM 29329</strain>
    </source>
</reference>
<evidence type="ECO:0000256" key="1">
    <source>
        <dbReference type="SAM" id="Phobius"/>
    </source>
</evidence>
<dbReference type="EMBL" id="QBKN01000001">
    <property type="protein sequence ID" value="PTX53021.1"/>
    <property type="molecule type" value="Genomic_DNA"/>
</dbReference>
<dbReference type="RefSeq" id="WP_107974383.1">
    <property type="nucleotide sequence ID" value="NZ_BMEZ01000001.1"/>
</dbReference>
<dbReference type="AlphaFoldDB" id="A0A2T6BAA6"/>
<accession>A0A2T6BAA6</accession>
<feature type="transmembrane region" description="Helical" evidence="1">
    <location>
        <begin position="18"/>
        <end position="36"/>
    </location>
</feature>
<dbReference type="Proteomes" id="UP000244069">
    <property type="component" value="Unassembled WGS sequence"/>
</dbReference>
<evidence type="ECO:0000313" key="3">
    <source>
        <dbReference type="Proteomes" id="UP000244069"/>
    </source>
</evidence>